<dbReference type="Gene3D" id="3.10.20.30">
    <property type="match status" value="1"/>
</dbReference>
<evidence type="ECO:0000256" key="3">
    <source>
        <dbReference type="ARBA" id="ARBA00011960"/>
    </source>
</evidence>
<dbReference type="CDD" id="cd04728">
    <property type="entry name" value="ThiG"/>
    <property type="match status" value="1"/>
</dbReference>
<keyword evidence="11" id="KW-1185">Reference proteome</keyword>
<feature type="binding site" evidence="8">
    <location>
        <position position="238"/>
    </location>
    <ligand>
        <name>1-deoxy-D-xylulose 5-phosphate</name>
        <dbReference type="ChEBI" id="CHEBI:57792"/>
    </ligand>
</feature>
<evidence type="ECO:0000256" key="8">
    <source>
        <dbReference type="HAMAP-Rule" id="MF_00443"/>
    </source>
</evidence>
<dbReference type="InterPro" id="IPR016155">
    <property type="entry name" value="Mopterin_synth/thiamin_S_b"/>
</dbReference>
<dbReference type="RefSeq" id="WP_184023809.1">
    <property type="nucleotide sequence ID" value="NZ_JACIJJ010000001.1"/>
</dbReference>
<dbReference type="EC" id="2.8.1.10" evidence="3 8"/>
<evidence type="ECO:0000259" key="9">
    <source>
        <dbReference type="Pfam" id="PF05690"/>
    </source>
</evidence>
<dbReference type="UniPathway" id="UPA00060"/>
<dbReference type="EMBL" id="JACIJJ010000001">
    <property type="protein sequence ID" value="MBB5697152.1"/>
    <property type="molecule type" value="Genomic_DNA"/>
</dbReference>
<comment type="subunit">
    <text evidence="8">Homotetramer. Forms heterodimers with either ThiH or ThiS.</text>
</comment>
<sequence>MHSDGTISIRVNGEHKRVKDGLTLADLASELGLVPEKVAVERNMEVVPRSTLKDVRVEDGDELEIVHFVGGGDHAAALDADTWTVAGRTFRSRLIVGTGKYKDFAQNAAAVEASGAEIVTVAVRRVNVSDPNAPMLTDFIDPKRVTYLPNTAGCFDADSAIRTLRLAREAGGWDLVKLEVLGEARTLYPNMRETLKATEVLVREGFKPMVYCTDDPIAAKQLEEAGAVAIMPLGAPIGSGLGIQNEVTIRLIVEGAGVPVLVDAGVGQASDAARAMELGCDGVLMNTAIAEAKDPILMAAAMKAAVEAGRMGYRAGRMAKRRYADPSSPLAGLI</sequence>
<evidence type="ECO:0000256" key="1">
    <source>
        <dbReference type="ARBA" id="ARBA00002834"/>
    </source>
</evidence>
<gene>
    <name evidence="8" type="primary">thiG</name>
    <name evidence="10" type="ORF">FHR19_000477</name>
</gene>
<dbReference type="SUPFAM" id="SSF110399">
    <property type="entry name" value="ThiG-like"/>
    <property type="match status" value="1"/>
</dbReference>
<feature type="binding site" evidence="8">
    <location>
        <begin position="286"/>
        <end position="287"/>
    </location>
    <ligand>
        <name>1-deoxy-D-xylulose 5-phosphate</name>
        <dbReference type="ChEBI" id="CHEBI:57792"/>
    </ligand>
</feature>
<proteinExistence type="inferred from homology"/>
<comment type="subcellular location">
    <subcellularLocation>
        <location evidence="8">Cytoplasm</location>
    </subcellularLocation>
</comment>
<dbReference type="InterPro" id="IPR013785">
    <property type="entry name" value="Aldolase_TIM"/>
</dbReference>
<dbReference type="GO" id="GO:0009229">
    <property type="term" value="P:thiamine diphosphate biosynthetic process"/>
    <property type="evidence" value="ECO:0007669"/>
    <property type="project" value="UniProtKB-UniRule"/>
</dbReference>
<organism evidence="10 11">
    <name type="scientific">Sphingomonas yantingensis</name>
    <dbReference type="NCBI Taxonomy" id="1241761"/>
    <lineage>
        <taxon>Bacteria</taxon>
        <taxon>Pseudomonadati</taxon>
        <taxon>Pseudomonadota</taxon>
        <taxon>Alphaproteobacteria</taxon>
        <taxon>Sphingomonadales</taxon>
        <taxon>Sphingomonadaceae</taxon>
        <taxon>Sphingomonas</taxon>
    </lineage>
</organism>
<dbReference type="InterPro" id="IPR033983">
    <property type="entry name" value="Thiazole_synthase_ThiG"/>
</dbReference>
<dbReference type="GO" id="GO:0005737">
    <property type="term" value="C:cytoplasm"/>
    <property type="evidence" value="ECO:0007669"/>
    <property type="project" value="UniProtKB-SubCell"/>
</dbReference>
<accession>A0A7W9EGI0</accession>
<comment type="caution">
    <text evidence="10">The sequence shown here is derived from an EMBL/GenBank/DDBJ whole genome shotgun (WGS) entry which is preliminary data.</text>
</comment>
<dbReference type="InterPro" id="IPR003749">
    <property type="entry name" value="ThiS/MoaD-like"/>
</dbReference>
<dbReference type="Pfam" id="PF02597">
    <property type="entry name" value="ThiS"/>
    <property type="match status" value="1"/>
</dbReference>
<dbReference type="PANTHER" id="PTHR34266:SF2">
    <property type="entry name" value="THIAZOLE SYNTHASE"/>
    <property type="match status" value="1"/>
</dbReference>
<dbReference type="HAMAP" id="MF_00443">
    <property type="entry name" value="ThiG"/>
    <property type="match status" value="1"/>
</dbReference>
<keyword evidence="8" id="KW-0963">Cytoplasm</keyword>
<dbReference type="InterPro" id="IPR010035">
    <property type="entry name" value="Thi_S"/>
</dbReference>
<evidence type="ECO:0000256" key="5">
    <source>
        <dbReference type="ARBA" id="ARBA00022977"/>
    </source>
</evidence>
<reference evidence="10 11" key="1">
    <citation type="submission" date="2020-08" db="EMBL/GenBank/DDBJ databases">
        <title>Genomic Encyclopedia of Type Strains, Phase IV (KMG-IV): sequencing the most valuable type-strain genomes for metagenomic binning, comparative biology and taxonomic classification.</title>
        <authorList>
            <person name="Goeker M."/>
        </authorList>
    </citation>
    <scope>NUCLEOTIDE SEQUENCE [LARGE SCALE GENOMIC DNA]</scope>
    <source>
        <strain evidence="10 11">DSM 27244</strain>
    </source>
</reference>
<comment type="pathway">
    <text evidence="2 8">Cofactor biosynthesis; thiamine diphosphate biosynthesis.</text>
</comment>
<feature type="domain" description="Thiazole synthase ThiG" evidence="9">
    <location>
        <begin position="85"/>
        <end position="329"/>
    </location>
</feature>
<keyword evidence="5 8" id="KW-0784">Thiamine biosynthesis</keyword>
<comment type="catalytic activity">
    <reaction evidence="7 8">
        <text>[ThiS sulfur-carrier protein]-C-terminal-Gly-aminoethanethioate + 2-iminoacetate + 1-deoxy-D-xylulose 5-phosphate = [ThiS sulfur-carrier protein]-C-terminal Gly-Gly + 2-[(2R,5Z)-2-carboxy-4-methylthiazol-5(2H)-ylidene]ethyl phosphate + 2 H2O + H(+)</text>
        <dbReference type="Rhea" id="RHEA:26297"/>
        <dbReference type="Rhea" id="RHEA-COMP:12909"/>
        <dbReference type="Rhea" id="RHEA-COMP:19908"/>
        <dbReference type="ChEBI" id="CHEBI:15377"/>
        <dbReference type="ChEBI" id="CHEBI:15378"/>
        <dbReference type="ChEBI" id="CHEBI:57792"/>
        <dbReference type="ChEBI" id="CHEBI:62899"/>
        <dbReference type="ChEBI" id="CHEBI:77846"/>
        <dbReference type="ChEBI" id="CHEBI:90778"/>
        <dbReference type="ChEBI" id="CHEBI:232372"/>
        <dbReference type="EC" id="2.8.1.10"/>
    </reaction>
</comment>
<dbReference type="InterPro" id="IPR008867">
    <property type="entry name" value="ThiG"/>
</dbReference>
<dbReference type="NCBIfam" id="TIGR01683">
    <property type="entry name" value="thiS"/>
    <property type="match status" value="1"/>
</dbReference>
<dbReference type="SUPFAM" id="SSF54285">
    <property type="entry name" value="MoaD/ThiS"/>
    <property type="match status" value="1"/>
</dbReference>
<evidence type="ECO:0000256" key="2">
    <source>
        <dbReference type="ARBA" id="ARBA00004948"/>
    </source>
</evidence>
<evidence type="ECO:0000256" key="7">
    <source>
        <dbReference type="ARBA" id="ARBA00049897"/>
    </source>
</evidence>
<feature type="binding site" evidence="8">
    <location>
        <begin position="264"/>
        <end position="265"/>
    </location>
    <ligand>
        <name>1-deoxy-D-xylulose 5-phosphate</name>
        <dbReference type="ChEBI" id="CHEBI:57792"/>
    </ligand>
</feature>
<evidence type="ECO:0000256" key="4">
    <source>
        <dbReference type="ARBA" id="ARBA00022679"/>
    </source>
</evidence>
<dbReference type="CDD" id="cd00565">
    <property type="entry name" value="Ubl_ThiS"/>
    <property type="match status" value="1"/>
</dbReference>
<dbReference type="InterPro" id="IPR012675">
    <property type="entry name" value="Beta-grasp_dom_sf"/>
</dbReference>
<evidence type="ECO:0000256" key="6">
    <source>
        <dbReference type="ARBA" id="ARBA00023270"/>
    </source>
</evidence>
<protein>
    <recommendedName>
        <fullName evidence="3 8">Thiazole synthase</fullName>
        <ecNumber evidence="3 8">2.8.1.10</ecNumber>
    </recommendedName>
</protein>
<dbReference type="Gene3D" id="3.20.20.70">
    <property type="entry name" value="Aldolase class I"/>
    <property type="match status" value="1"/>
</dbReference>
<name>A0A7W9EGI0_9SPHN</name>
<keyword evidence="4 8" id="KW-0808">Transferase</keyword>
<dbReference type="GO" id="GO:1990107">
    <property type="term" value="F:thiazole synthase activity"/>
    <property type="evidence" value="ECO:0007669"/>
    <property type="project" value="UniProtKB-EC"/>
</dbReference>
<dbReference type="PANTHER" id="PTHR34266">
    <property type="entry name" value="THIAZOLE SYNTHASE"/>
    <property type="match status" value="1"/>
</dbReference>
<feature type="active site" description="Schiff-base intermediate with DXP" evidence="8">
    <location>
        <position position="177"/>
    </location>
</feature>
<dbReference type="Pfam" id="PF05690">
    <property type="entry name" value="ThiG"/>
    <property type="match status" value="1"/>
</dbReference>
<comment type="function">
    <text evidence="1 8">Catalyzes the rearrangement of 1-deoxy-D-xylulose 5-phosphate (DXP) to produce the thiazole phosphate moiety of thiamine. Sulfur is provided by the thiocarboxylate moiety of the carrier protein ThiS. In vitro, sulfur can be provided by H(2)S.</text>
</comment>
<dbReference type="Proteomes" id="UP000557739">
    <property type="component" value="Unassembled WGS sequence"/>
</dbReference>
<comment type="similarity">
    <text evidence="8">Belongs to the ThiG family.</text>
</comment>
<evidence type="ECO:0000313" key="10">
    <source>
        <dbReference type="EMBL" id="MBB5697152.1"/>
    </source>
</evidence>
<evidence type="ECO:0000313" key="11">
    <source>
        <dbReference type="Proteomes" id="UP000557739"/>
    </source>
</evidence>
<dbReference type="AlphaFoldDB" id="A0A7W9EGI0"/>
<keyword evidence="6 8" id="KW-0704">Schiff base</keyword>